<name>A0AAI9ZE11_9PEZI</name>
<feature type="non-terminal residue" evidence="2">
    <location>
        <position position="1"/>
    </location>
</feature>
<organism evidence="2 3">
    <name type="scientific">Colletotrichum phormii</name>
    <dbReference type="NCBI Taxonomy" id="359342"/>
    <lineage>
        <taxon>Eukaryota</taxon>
        <taxon>Fungi</taxon>
        <taxon>Dikarya</taxon>
        <taxon>Ascomycota</taxon>
        <taxon>Pezizomycotina</taxon>
        <taxon>Sordariomycetes</taxon>
        <taxon>Hypocreomycetidae</taxon>
        <taxon>Glomerellales</taxon>
        <taxon>Glomerellaceae</taxon>
        <taxon>Colletotrichum</taxon>
        <taxon>Colletotrichum acutatum species complex</taxon>
    </lineage>
</organism>
<accession>A0AAI9ZE11</accession>
<sequence length="115" mass="13009">EDPLSCHLVEVDVDCPPSYVALSYTWGGEEPCEPLVIHNSGRAKQQLLITPNCAAALRLLRRSLRRRTKNRRSLSVWIDAICIDQASDDERNAQVAMMAEIYQRSKTVVVWLGQD</sequence>
<evidence type="ECO:0000259" key="1">
    <source>
        <dbReference type="Pfam" id="PF06985"/>
    </source>
</evidence>
<proteinExistence type="predicted"/>
<gene>
    <name evidence="2" type="ORF">BDP81DRAFT_273089</name>
</gene>
<dbReference type="GeneID" id="85467805"/>
<reference evidence="2" key="1">
    <citation type="submission" date="2021-06" db="EMBL/GenBank/DDBJ databases">
        <title>Comparative genomics, transcriptomics and evolutionary studies reveal genomic signatures of adaptation to plant cell wall in hemibiotrophic fungi.</title>
        <authorList>
            <consortium name="DOE Joint Genome Institute"/>
            <person name="Baroncelli R."/>
            <person name="Diaz J.F."/>
            <person name="Benocci T."/>
            <person name="Peng M."/>
            <person name="Battaglia E."/>
            <person name="Haridas S."/>
            <person name="Andreopoulos W."/>
            <person name="Labutti K."/>
            <person name="Pangilinan J."/>
            <person name="Floch G.L."/>
            <person name="Makela M.R."/>
            <person name="Henrissat B."/>
            <person name="Grigoriev I.V."/>
            <person name="Crouch J.A."/>
            <person name="De Vries R.P."/>
            <person name="Sukno S.A."/>
            <person name="Thon M.R."/>
        </authorList>
    </citation>
    <scope>NUCLEOTIDE SEQUENCE</scope>
    <source>
        <strain evidence="2">CBS 102054</strain>
    </source>
</reference>
<dbReference type="RefSeq" id="XP_060437694.1">
    <property type="nucleotide sequence ID" value="XM_060582943.1"/>
</dbReference>
<evidence type="ECO:0000313" key="2">
    <source>
        <dbReference type="EMBL" id="KAK1621699.1"/>
    </source>
</evidence>
<evidence type="ECO:0000313" key="3">
    <source>
        <dbReference type="Proteomes" id="UP001243989"/>
    </source>
</evidence>
<dbReference type="PANTHER" id="PTHR24148">
    <property type="entry name" value="ANKYRIN REPEAT DOMAIN-CONTAINING PROTEIN 39 HOMOLOG-RELATED"/>
    <property type="match status" value="1"/>
</dbReference>
<keyword evidence="3" id="KW-1185">Reference proteome</keyword>
<dbReference type="Proteomes" id="UP001243989">
    <property type="component" value="Unassembled WGS sequence"/>
</dbReference>
<feature type="domain" description="Heterokaryon incompatibility" evidence="1">
    <location>
        <begin position="19"/>
        <end position="114"/>
    </location>
</feature>
<dbReference type="EMBL" id="JAHMHQ010000045">
    <property type="protein sequence ID" value="KAK1621699.1"/>
    <property type="molecule type" value="Genomic_DNA"/>
</dbReference>
<protein>
    <submittedName>
        <fullName evidence="2">Heterokaryon incompatibility</fullName>
    </submittedName>
</protein>
<comment type="caution">
    <text evidence="2">The sequence shown here is derived from an EMBL/GenBank/DDBJ whole genome shotgun (WGS) entry which is preliminary data.</text>
</comment>
<dbReference type="InterPro" id="IPR052895">
    <property type="entry name" value="HetReg/Transcr_Mod"/>
</dbReference>
<dbReference type="InterPro" id="IPR010730">
    <property type="entry name" value="HET"/>
</dbReference>
<dbReference type="Pfam" id="PF06985">
    <property type="entry name" value="HET"/>
    <property type="match status" value="1"/>
</dbReference>
<dbReference type="AlphaFoldDB" id="A0AAI9ZE11"/>
<feature type="non-terminal residue" evidence="2">
    <location>
        <position position="115"/>
    </location>
</feature>
<dbReference type="PANTHER" id="PTHR24148:SF64">
    <property type="entry name" value="HETEROKARYON INCOMPATIBILITY DOMAIN-CONTAINING PROTEIN"/>
    <property type="match status" value="1"/>
</dbReference>